<evidence type="ECO:0000313" key="1">
    <source>
        <dbReference type="EMBL" id="MDG4697254.1"/>
    </source>
</evidence>
<reference evidence="2" key="2">
    <citation type="submission" date="2023-07" db="EMBL/GenBank/DDBJ databases">
        <authorList>
            <person name="Yang W."/>
            <person name="Chen J."/>
            <person name="Ji P."/>
            <person name="Hu F."/>
        </authorList>
    </citation>
    <scope>NUCLEOTIDE SEQUENCE</scope>
    <source>
        <strain evidence="2">CRE-138-0111</strain>
    </source>
</reference>
<gene>
    <name evidence="1" type="ORF">P7V44_13510</name>
    <name evidence="2" type="ORF">Q5E86_07160</name>
</gene>
<sequence length="137" mass="15553">MIAILIKSFIGNINGYKNIKKIIWLCMLIPVFGIAKEKPTVVYTPLELLEMTVTNKIPNSETPVLDKFDSSKMLFNECKSIAKIVISNFSNAYPTVIDVDSSTHFKVRVGSIDEVFTLECVNDEKRVYRAKYKPKSN</sequence>
<dbReference type="AlphaFoldDB" id="A0AA42FIH9"/>
<reference evidence="1" key="1">
    <citation type="submission" date="2023-03" db="EMBL/GenBank/DDBJ databases">
        <title>a new species belonging to Providencia genus.</title>
        <authorList>
            <person name="Yang W."/>
            <person name="Hu F."/>
            <person name="Shen S."/>
            <person name="Ding L."/>
            <person name="Yin D."/>
        </authorList>
    </citation>
    <scope>NUCLEOTIDE SEQUENCE</scope>
    <source>
        <strain evidence="1">CRE-3FA-0001</strain>
    </source>
</reference>
<accession>A0AA42FIH9</accession>
<name>A0AA42FIH9_9GAMM</name>
<dbReference type="EMBL" id="JAUQTG010000003">
    <property type="protein sequence ID" value="MDO7856139.1"/>
    <property type="molecule type" value="Genomic_DNA"/>
</dbReference>
<evidence type="ECO:0000313" key="4">
    <source>
        <dbReference type="Proteomes" id="UP001176478"/>
    </source>
</evidence>
<dbReference type="Proteomes" id="UP001156701">
    <property type="component" value="Unassembled WGS sequence"/>
</dbReference>
<protein>
    <submittedName>
        <fullName evidence="1">Uncharacterized protein</fullName>
    </submittedName>
</protein>
<proteinExistence type="predicted"/>
<dbReference type="Proteomes" id="UP001176478">
    <property type="component" value="Unassembled WGS sequence"/>
</dbReference>
<reference evidence="2" key="3">
    <citation type="journal article" date="2024" name="Int. J. Antimicrob. Agents">
        <title>Identification of a novel Providencia species showing multi-drug-resistant in three patients with hospital-acquired infection.</title>
        <authorList>
            <person name="Yang W."/>
            <person name="Chen J."/>
            <person name="Yang F."/>
            <person name="Ji P."/>
            <person name="Shen S."/>
            <person name="Yin D."/>
            <person name="Hu F."/>
        </authorList>
    </citation>
    <scope>NUCLEOTIDE SEQUENCE</scope>
    <source>
        <strain evidence="2">CRE-138-0111</strain>
    </source>
</reference>
<organism evidence="1 3">
    <name type="scientific">Providencia huashanensis</name>
    <dbReference type="NCBI Taxonomy" id="3037798"/>
    <lineage>
        <taxon>Bacteria</taxon>
        <taxon>Pseudomonadati</taxon>
        <taxon>Pseudomonadota</taxon>
        <taxon>Gammaproteobacteria</taxon>
        <taxon>Enterobacterales</taxon>
        <taxon>Morganellaceae</taxon>
        <taxon>Providencia</taxon>
    </lineage>
</organism>
<dbReference type="EMBL" id="JARRYG010000014">
    <property type="protein sequence ID" value="MDG4697254.1"/>
    <property type="molecule type" value="Genomic_DNA"/>
</dbReference>
<evidence type="ECO:0000313" key="2">
    <source>
        <dbReference type="EMBL" id="MDO7856139.1"/>
    </source>
</evidence>
<comment type="caution">
    <text evidence="1">The sequence shown here is derived from an EMBL/GenBank/DDBJ whole genome shotgun (WGS) entry which is preliminary data.</text>
</comment>
<evidence type="ECO:0000313" key="3">
    <source>
        <dbReference type="Proteomes" id="UP001156701"/>
    </source>
</evidence>
<keyword evidence="4" id="KW-1185">Reference proteome</keyword>
<dbReference type="RefSeq" id="WP_206227027.1">
    <property type="nucleotide sequence ID" value="NZ_JARRYG010000014.1"/>
</dbReference>